<dbReference type="PATRIC" id="fig|1397.4.peg.752"/>
<dbReference type="SUPFAM" id="SSF53067">
    <property type="entry name" value="Actin-like ATPase domain"/>
    <property type="match status" value="1"/>
</dbReference>
<dbReference type="Gene3D" id="3.30.420.40">
    <property type="match status" value="2"/>
</dbReference>
<comment type="similarity">
    <text evidence="1">Belongs to the ROK (NagC/XylR) family.</text>
</comment>
<dbReference type="RefSeq" id="WP_047942632.1">
    <property type="nucleotide sequence ID" value="NZ_CP053989.1"/>
</dbReference>
<name>A0A0J1LAS9_NIACI</name>
<sequence length="291" mass="31891">MSLLVMDIGGSSVKFAVWEKEQLVDKGSFITPKTWDEMKQEMIQLKEKMDAKYTIEGIAFSAPGAVNQRKGIIEGASAVPYIHHFPVIFELEGLFGCPVSMENDANCAGLAEVWKGAARGMQNVLFVVIGSGIGGAVIVDGKIRHGKHLFGGEFGYMLLKEDKTFSDLGTAVNMAKRYSKRMGLETPLSGKEVFDLAEQGDKTAKEEVKTFYHYLATGIYNLQYSFDPEKIIIGGGVSAKEGLLDELNLHLARVVESTKIAPFIPEVAICEFQNDANLIGAVYNYELAFGK</sequence>
<dbReference type="InterPro" id="IPR000600">
    <property type="entry name" value="ROK"/>
</dbReference>
<reference evidence="2 3" key="1">
    <citation type="submission" date="2015-05" db="EMBL/GenBank/DDBJ databases">
        <title>Whole genome sequence and identification of bacterial endophytes from Costus igneus.</title>
        <authorList>
            <person name="Lee Y.P."/>
            <person name="Gan H.M."/>
            <person name="Eng W."/>
            <person name="Wheatley M.S."/>
            <person name="Caraballo A."/>
            <person name="Polter S."/>
            <person name="Savka M.A."/>
            <person name="Hudson A.O."/>
        </authorList>
    </citation>
    <scope>NUCLEOTIDE SEQUENCE [LARGE SCALE GENOMIC DNA]</scope>
    <source>
        <strain evidence="2 3">RIT379</strain>
    </source>
</reference>
<gene>
    <name evidence="2" type="ORF">ABW02_13170</name>
</gene>
<dbReference type="GO" id="GO:0016301">
    <property type="term" value="F:kinase activity"/>
    <property type="evidence" value="ECO:0007669"/>
    <property type="project" value="UniProtKB-KW"/>
</dbReference>
<keyword evidence="2" id="KW-0418">Kinase</keyword>
<dbReference type="OrthoDB" id="9795247at2"/>
<protein>
    <submittedName>
        <fullName evidence="2">N-acetylmannosamine kinase</fullName>
    </submittedName>
</protein>
<dbReference type="AlphaFoldDB" id="A0A0J1LAS9"/>
<dbReference type="Pfam" id="PF00480">
    <property type="entry name" value="ROK"/>
    <property type="match status" value="1"/>
</dbReference>
<keyword evidence="3" id="KW-1185">Reference proteome</keyword>
<dbReference type="PANTHER" id="PTHR18964:SF170">
    <property type="entry name" value="SUGAR KINASE"/>
    <property type="match status" value="1"/>
</dbReference>
<dbReference type="GeneID" id="56351747"/>
<comment type="caution">
    <text evidence="2">The sequence shown here is derived from an EMBL/GenBank/DDBJ whole genome shotgun (WGS) entry which is preliminary data.</text>
</comment>
<dbReference type="PANTHER" id="PTHR18964">
    <property type="entry name" value="ROK (REPRESSOR, ORF, KINASE) FAMILY"/>
    <property type="match status" value="1"/>
</dbReference>
<evidence type="ECO:0000313" key="2">
    <source>
        <dbReference type="EMBL" id="KLV26025.1"/>
    </source>
</evidence>
<dbReference type="EMBL" id="LDPH01000011">
    <property type="protein sequence ID" value="KLV26025.1"/>
    <property type="molecule type" value="Genomic_DNA"/>
</dbReference>
<dbReference type="InterPro" id="IPR043129">
    <property type="entry name" value="ATPase_NBD"/>
</dbReference>
<evidence type="ECO:0000313" key="3">
    <source>
        <dbReference type="Proteomes" id="UP000036045"/>
    </source>
</evidence>
<proteinExistence type="inferred from homology"/>
<accession>A0A0J1LAS9</accession>
<evidence type="ECO:0000256" key="1">
    <source>
        <dbReference type="ARBA" id="ARBA00006479"/>
    </source>
</evidence>
<dbReference type="Proteomes" id="UP000036045">
    <property type="component" value="Unassembled WGS sequence"/>
</dbReference>
<organism evidence="2 3">
    <name type="scientific">Niallia circulans</name>
    <name type="common">Bacillus circulans</name>
    <dbReference type="NCBI Taxonomy" id="1397"/>
    <lineage>
        <taxon>Bacteria</taxon>
        <taxon>Bacillati</taxon>
        <taxon>Bacillota</taxon>
        <taxon>Bacilli</taxon>
        <taxon>Bacillales</taxon>
        <taxon>Bacillaceae</taxon>
        <taxon>Niallia</taxon>
    </lineage>
</organism>
<dbReference type="CDD" id="cd24152">
    <property type="entry name" value="ASKHA_NBD_ROK-like"/>
    <property type="match status" value="1"/>
</dbReference>
<keyword evidence="2" id="KW-0808">Transferase</keyword>